<dbReference type="Gene3D" id="1.10.1660.10">
    <property type="match status" value="1"/>
</dbReference>
<dbReference type="RefSeq" id="WP_350257344.1">
    <property type="nucleotide sequence ID" value="NZ_CP138335.1"/>
</dbReference>
<dbReference type="AlphaFoldDB" id="A0AAU7V4A5"/>
<dbReference type="PANTHER" id="PTHR30204">
    <property type="entry name" value="REDOX-CYCLING DRUG-SENSING TRANSCRIPTIONAL ACTIVATOR SOXR"/>
    <property type="match status" value="1"/>
</dbReference>
<dbReference type="InterPro" id="IPR009061">
    <property type="entry name" value="DNA-bd_dom_put_sf"/>
</dbReference>
<reference evidence="4" key="1">
    <citation type="submission" date="2023-11" db="EMBL/GenBank/DDBJ databases">
        <title>Scrofimicrobium hongkongense sp. nov., isolated from a patient with peritonitis.</title>
        <authorList>
            <person name="Lao H.Y."/>
            <person name="Wong A.Y.P."/>
            <person name="Ng T.L."/>
            <person name="Wong R.Y.L."/>
            <person name="Yau M.C.Y."/>
            <person name="Lam J.Y.W."/>
            <person name="Siu G.K.H."/>
        </authorList>
    </citation>
    <scope>NUCLEOTIDE SEQUENCE</scope>
    <source>
        <strain evidence="4">R131</strain>
    </source>
</reference>
<accession>A0AAU7V4A5</accession>
<dbReference type="PANTHER" id="PTHR30204:SF89">
    <property type="entry name" value="HTH MERR-TYPE DOMAIN-CONTAINING PROTEIN"/>
    <property type="match status" value="1"/>
</dbReference>
<organism evidence="4">
    <name type="scientific">Scrofimicrobium appendicitidis</name>
    <dbReference type="NCBI Taxonomy" id="3079930"/>
    <lineage>
        <taxon>Bacteria</taxon>
        <taxon>Bacillati</taxon>
        <taxon>Actinomycetota</taxon>
        <taxon>Actinomycetes</taxon>
        <taxon>Actinomycetales</taxon>
        <taxon>Actinomycetaceae</taxon>
        <taxon>Scrofimicrobium</taxon>
    </lineage>
</organism>
<dbReference type="EMBL" id="CP138335">
    <property type="protein sequence ID" value="XBW07138.1"/>
    <property type="molecule type" value="Genomic_DNA"/>
</dbReference>
<dbReference type="InterPro" id="IPR000551">
    <property type="entry name" value="MerR-type_HTH_dom"/>
</dbReference>
<dbReference type="SMART" id="SM00422">
    <property type="entry name" value="HTH_MERR"/>
    <property type="match status" value="1"/>
</dbReference>
<gene>
    <name evidence="4" type="ORF">SAC06_05630</name>
</gene>
<dbReference type="PRINTS" id="PR00040">
    <property type="entry name" value="HTHMERR"/>
</dbReference>
<keyword evidence="1" id="KW-0238">DNA-binding</keyword>
<dbReference type="CDD" id="cd00592">
    <property type="entry name" value="HTH_MerR-like"/>
    <property type="match status" value="1"/>
</dbReference>
<dbReference type="KEGG" id="sapp:SAC06_05630"/>
<name>A0AAU7V4A5_9ACTO</name>
<evidence type="ECO:0000256" key="2">
    <source>
        <dbReference type="SAM" id="MobiDB-lite"/>
    </source>
</evidence>
<dbReference type="Pfam" id="PF13411">
    <property type="entry name" value="MerR_1"/>
    <property type="match status" value="1"/>
</dbReference>
<protein>
    <submittedName>
        <fullName evidence="4">MerR family transcriptional regulator</fullName>
    </submittedName>
</protein>
<feature type="region of interest" description="Disordered" evidence="2">
    <location>
        <begin position="1"/>
        <end position="23"/>
    </location>
</feature>
<evidence type="ECO:0000256" key="1">
    <source>
        <dbReference type="ARBA" id="ARBA00023125"/>
    </source>
</evidence>
<dbReference type="GO" id="GO:0003677">
    <property type="term" value="F:DNA binding"/>
    <property type="evidence" value="ECO:0007669"/>
    <property type="project" value="UniProtKB-KW"/>
</dbReference>
<evidence type="ECO:0000313" key="4">
    <source>
        <dbReference type="EMBL" id="XBW07138.1"/>
    </source>
</evidence>
<sequence length="251" mass="27796">MASSNAVRREEIEPDQSWPRGFSHDPELSIGAVTEIIAGEFPATSVSKIRFLEDKGLIKPHRSPSGYRKYSRADVERIRFILAQQRDSWAPLKVIGDQLRALDAGHDIEPVPTARLVASEGKTVIPRSQETLSARELSDLTGVATERLEEYAQLGLIVPDLGGYFLTRTVSVVNLIVMLENAGIPARVLRSVRQGAERSADIVDQVITSRENRTKPGERERSRAQAADLSQLFGRLHQELLAVAVEKLSHT</sequence>
<dbReference type="InterPro" id="IPR047057">
    <property type="entry name" value="MerR_fam"/>
</dbReference>
<feature type="domain" description="HTH merR-type" evidence="3">
    <location>
        <begin position="45"/>
        <end position="101"/>
    </location>
</feature>
<evidence type="ECO:0000259" key="3">
    <source>
        <dbReference type="PROSITE" id="PS50937"/>
    </source>
</evidence>
<proteinExistence type="predicted"/>
<dbReference type="PROSITE" id="PS50937">
    <property type="entry name" value="HTH_MERR_2"/>
    <property type="match status" value="1"/>
</dbReference>
<dbReference type="GO" id="GO:0003700">
    <property type="term" value="F:DNA-binding transcription factor activity"/>
    <property type="evidence" value="ECO:0007669"/>
    <property type="project" value="InterPro"/>
</dbReference>
<dbReference type="SUPFAM" id="SSF46955">
    <property type="entry name" value="Putative DNA-binding domain"/>
    <property type="match status" value="1"/>
</dbReference>